<keyword evidence="2" id="KW-1185">Reference proteome</keyword>
<reference evidence="1 2" key="1">
    <citation type="submission" date="2024-01" db="EMBL/GenBank/DDBJ databases">
        <title>Multi-omics insights into the function and evolution of sodium benzoate biodegradation pathways in Benzoatithermus flavus gen. nov., sp. nov. from hot spring.</title>
        <authorList>
            <person name="Hu C.-J."/>
            <person name="Li W.-J."/>
        </authorList>
    </citation>
    <scope>NUCLEOTIDE SEQUENCE [LARGE SCALE GENOMIC DNA]</scope>
    <source>
        <strain evidence="1 2">SYSU G07066</strain>
    </source>
</reference>
<dbReference type="Proteomes" id="UP001375743">
    <property type="component" value="Unassembled WGS sequence"/>
</dbReference>
<sequence>MSPLLDRWSGPTRGRDPSVGALGRTIAALARFLGSLTGRGLEELGKEARQGAAAVTPSAARR</sequence>
<accession>A0ABU8XPT7</accession>
<dbReference type="RefSeq" id="WP_418158941.1">
    <property type="nucleotide sequence ID" value="NZ_JBBLZC010000006.1"/>
</dbReference>
<evidence type="ECO:0000313" key="2">
    <source>
        <dbReference type="Proteomes" id="UP001375743"/>
    </source>
</evidence>
<proteinExistence type="predicted"/>
<dbReference type="EMBL" id="JBBLZC010000006">
    <property type="protein sequence ID" value="MEK0083094.1"/>
    <property type="molecule type" value="Genomic_DNA"/>
</dbReference>
<organism evidence="1 2">
    <name type="scientific">Benzoatithermus flavus</name>
    <dbReference type="NCBI Taxonomy" id="3108223"/>
    <lineage>
        <taxon>Bacteria</taxon>
        <taxon>Pseudomonadati</taxon>
        <taxon>Pseudomonadota</taxon>
        <taxon>Alphaproteobacteria</taxon>
        <taxon>Geminicoccales</taxon>
        <taxon>Geminicoccaceae</taxon>
        <taxon>Benzoatithermus</taxon>
    </lineage>
</organism>
<protein>
    <submittedName>
        <fullName evidence="1">Uncharacterized protein</fullName>
    </submittedName>
</protein>
<comment type="caution">
    <text evidence="1">The sequence shown here is derived from an EMBL/GenBank/DDBJ whole genome shotgun (WGS) entry which is preliminary data.</text>
</comment>
<name>A0ABU8XPT7_9PROT</name>
<gene>
    <name evidence="1" type="ORF">U1T56_08020</name>
</gene>
<evidence type="ECO:0000313" key="1">
    <source>
        <dbReference type="EMBL" id="MEK0083094.1"/>
    </source>
</evidence>